<dbReference type="VEuPathDB" id="TriTrypDB:Tb427_000095400"/>
<name>A0A1J0R5X1_9TRYP</name>
<evidence type="ECO:0000256" key="7">
    <source>
        <dbReference type="ARBA" id="ARBA00023180"/>
    </source>
</evidence>
<keyword evidence="4" id="KW-0336">GPI-anchor</keyword>
<evidence type="ECO:0000256" key="9">
    <source>
        <dbReference type="SAM" id="MobiDB-lite"/>
    </source>
</evidence>
<keyword evidence="10" id="KW-0812">Transmembrane</keyword>
<feature type="region of interest" description="Disordered" evidence="9">
    <location>
        <begin position="455"/>
        <end position="481"/>
    </location>
</feature>
<evidence type="ECO:0000256" key="5">
    <source>
        <dbReference type="ARBA" id="ARBA00022729"/>
    </source>
</evidence>
<dbReference type="InterPro" id="IPR025932">
    <property type="entry name" value="Trypano_VSG_B_N_dom"/>
</dbReference>
<evidence type="ECO:0000259" key="11">
    <source>
        <dbReference type="Pfam" id="PF10659"/>
    </source>
</evidence>
<dbReference type="VEuPathDB" id="TriTrypDB:Tb1125.5.660"/>
<sequence>MRQKSSTNAQEQVARREASLTRSEQTLFVITGLLMAGIAARPTGAAGPAAGTYASDFALLCNALNVASAQVPAPEVPAEPTDAEEAAALINITLLSPEALAELTGSSSAETAISKPSSTAGKECVEVAASNCVKAANRHKTAKTDKAYQLIKGADFSDTARQALAAQAQAVLQLATELRAELLKAKADTAQKLLRQAVGPAADGNAAITATTPIADRVAACGKSGSNAAKGKLAGESIAADLLCICGKDSQQTQAAVCGSVSISDGDITWATMANGPAQWKRLHDACKTHNKARITTAATIRATVSAVLQATAGGSGGNNAKTYMLGAALGTGDDGCDGVAGTNGGCCVYYGPQTDTSLAIKWAQKMLGAADAIEKAQAAAQKAFRLAENIQQLNKTMTTIALMAAAAPKQTANVAGGTALPQNADQCEELTKSAECRKKSPICKWEGTDDKDGPHCKSNETNVAKQETQAGTGGTKKTSECKDKQQKDCTGNCKWENNACNDCSFIVNKNFALIAAAFVSFLFSIFSNLRISFYPDIF</sequence>
<dbReference type="EMBL" id="KX699262">
    <property type="protein sequence ID" value="APD73218.1"/>
    <property type="molecule type" value="Genomic_DNA"/>
</dbReference>
<keyword evidence="7" id="KW-0325">Glycoprotein</keyword>
<protein>
    <submittedName>
        <fullName evidence="13">Variant surface glycoprotein 1125.445</fullName>
    </submittedName>
</protein>
<evidence type="ECO:0000256" key="6">
    <source>
        <dbReference type="ARBA" id="ARBA00023136"/>
    </source>
</evidence>
<evidence type="ECO:0000256" key="4">
    <source>
        <dbReference type="ARBA" id="ARBA00022622"/>
    </source>
</evidence>
<organism evidence="13">
    <name type="scientific">Trypanosoma brucei</name>
    <dbReference type="NCBI Taxonomy" id="5691"/>
    <lineage>
        <taxon>Eukaryota</taxon>
        <taxon>Discoba</taxon>
        <taxon>Euglenozoa</taxon>
        <taxon>Kinetoplastea</taxon>
        <taxon>Metakinetoplastina</taxon>
        <taxon>Trypanosomatida</taxon>
        <taxon>Trypanosomatidae</taxon>
        <taxon>Trypanosoma</taxon>
    </lineage>
</organism>
<feature type="domain" description="Trypanosome variant surface glycoprotein B-type N-terminal" evidence="12">
    <location>
        <begin position="39"/>
        <end position="392"/>
    </location>
</feature>
<dbReference type="Pfam" id="PF10659">
    <property type="entry name" value="Trypan_glycop_C"/>
    <property type="match status" value="1"/>
</dbReference>
<accession>A0A1J0R5X1</accession>
<evidence type="ECO:0000256" key="3">
    <source>
        <dbReference type="ARBA" id="ARBA00022475"/>
    </source>
</evidence>
<dbReference type="GO" id="GO:0005886">
    <property type="term" value="C:plasma membrane"/>
    <property type="evidence" value="ECO:0007669"/>
    <property type="project" value="UniProtKB-SubCell"/>
</dbReference>
<evidence type="ECO:0000256" key="2">
    <source>
        <dbReference type="ARBA" id="ARBA00004609"/>
    </source>
</evidence>
<comment type="subcellular location">
    <subcellularLocation>
        <location evidence="2">Cell membrane</location>
        <topology evidence="2">Lipid-anchor</topology>
        <topology evidence="2">GPI-anchor</topology>
    </subcellularLocation>
</comment>
<evidence type="ECO:0000256" key="10">
    <source>
        <dbReference type="SAM" id="Phobius"/>
    </source>
</evidence>
<keyword evidence="10" id="KW-1133">Transmembrane helix</keyword>
<keyword evidence="5" id="KW-0732">Signal</keyword>
<evidence type="ECO:0000313" key="13">
    <source>
        <dbReference type="EMBL" id="APD73218.1"/>
    </source>
</evidence>
<evidence type="ECO:0000256" key="8">
    <source>
        <dbReference type="ARBA" id="ARBA00023288"/>
    </source>
</evidence>
<evidence type="ECO:0000259" key="12">
    <source>
        <dbReference type="Pfam" id="PF13206"/>
    </source>
</evidence>
<comment type="function">
    <text evidence="1">VSG forms a coat on the surface of the parasite. The trypanosome evades the immune response of the host by expressing a series of antigenically distinct VSGs from an estimated 1000 VSG genes.</text>
</comment>
<proteinExistence type="predicted"/>
<evidence type="ECO:0000256" key="1">
    <source>
        <dbReference type="ARBA" id="ARBA00002523"/>
    </source>
</evidence>
<keyword evidence="3" id="KW-1003">Cell membrane</keyword>
<feature type="domain" description="Trypanosome variant surface glycoprotein C-terminal" evidence="11">
    <location>
        <begin position="428"/>
        <end position="523"/>
    </location>
</feature>
<dbReference type="InterPro" id="IPR019609">
    <property type="entry name" value="Variant_surf_glycoprt_trypan_C"/>
</dbReference>
<dbReference type="AlphaFoldDB" id="A0A1J0R5X1"/>
<reference evidence="13" key="1">
    <citation type="submission" date="2016-08" db="EMBL/GenBank/DDBJ databases">
        <title>VSG repertoire of Trypanosoma brucei EATRO 1125.</title>
        <authorList>
            <person name="Cross G.A."/>
        </authorList>
    </citation>
    <scope>NUCLEOTIDE SEQUENCE</scope>
    <source>
        <strain evidence="13">EATRO 1125</strain>
    </source>
</reference>
<keyword evidence="6 10" id="KW-0472">Membrane</keyword>
<feature type="compositionally biased region" description="Polar residues" evidence="9">
    <location>
        <begin position="460"/>
        <end position="471"/>
    </location>
</feature>
<dbReference type="VEuPathDB" id="TriTrypDB:Tb927.5.660"/>
<dbReference type="GO" id="GO:0098552">
    <property type="term" value="C:side of membrane"/>
    <property type="evidence" value="ECO:0007669"/>
    <property type="project" value="UniProtKB-KW"/>
</dbReference>
<dbReference type="Gene3D" id="3.30.1680.40">
    <property type="match status" value="1"/>
</dbReference>
<feature type="transmembrane region" description="Helical" evidence="10">
    <location>
        <begin position="512"/>
        <end position="530"/>
    </location>
</feature>
<dbReference type="Pfam" id="PF13206">
    <property type="entry name" value="VSG_B"/>
    <property type="match status" value="1"/>
</dbReference>
<keyword evidence="8" id="KW-0449">Lipoprotein</keyword>